<keyword evidence="1 6" id="KW-0645">Protease</keyword>
<feature type="domain" description="Peptidase M48" evidence="8">
    <location>
        <begin position="81"/>
        <end position="248"/>
    </location>
</feature>
<dbReference type="GO" id="GO:0051603">
    <property type="term" value="P:proteolysis involved in protein catabolic process"/>
    <property type="evidence" value="ECO:0007669"/>
    <property type="project" value="TreeGrafter"/>
</dbReference>
<reference evidence="9" key="1">
    <citation type="submission" date="2006-06" db="EMBL/GenBank/DDBJ databases">
        <title>Complete sequence of Trichodesmium erythraeum IMS101.</title>
        <authorList>
            <consortium name="US DOE Joint Genome Institute"/>
            <person name="Copeland A."/>
            <person name="Lucas S."/>
            <person name="Lapidus A."/>
            <person name="Barry K."/>
            <person name="Detter J.C."/>
            <person name="Glavina del Rio T."/>
            <person name="Hammon N."/>
            <person name="Israni S."/>
            <person name="Dalin E."/>
            <person name="Tice H."/>
            <person name="Pitluck S."/>
            <person name="Kiss H."/>
            <person name="Munk A.C."/>
            <person name="Brettin T."/>
            <person name="Bruce D."/>
            <person name="Han C."/>
            <person name="Tapia R."/>
            <person name="Gilna P."/>
            <person name="Schmutz J."/>
            <person name="Larimer F."/>
            <person name="Land M."/>
            <person name="Hauser L."/>
            <person name="Kyrpides N."/>
            <person name="Kim E."/>
            <person name="Richardson P."/>
        </authorList>
    </citation>
    <scope>NUCLEOTIDE SEQUENCE [LARGE SCALE GENOMIC DNA]</scope>
    <source>
        <strain evidence="9">IMS101</strain>
    </source>
</reference>
<gene>
    <name evidence="9" type="ordered locus">Tery_0508</name>
</gene>
<evidence type="ECO:0000256" key="7">
    <source>
        <dbReference type="SAM" id="Phobius"/>
    </source>
</evidence>
<dbReference type="EMBL" id="CP000393">
    <property type="protein sequence ID" value="ABG49963.1"/>
    <property type="molecule type" value="Genomic_DNA"/>
</dbReference>
<dbReference type="eggNOG" id="COG4783">
    <property type="taxonomic scope" value="Bacteria"/>
</dbReference>
<keyword evidence="7" id="KW-0812">Transmembrane</keyword>
<accession>Q118W1</accession>
<dbReference type="InterPro" id="IPR001915">
    <property type="entry name" value="Peptidase_M48"/>
</dbReference>
<dbReference type="InterPro" id="IPR051156">
    <property type="entry name" value="Mito/Outer_Membr_Metalloprot"/>
</dbReference>
<dbReference type="STRING" id="203124.Tery_0508"/>
<dbReference type="RefSeq" id="WP_011610358.1">
    <property type="nucleotide sequence ID" value="NC_008312.1"/>
</dbReference>
<keyword evidence="2" id="KW-0479">Metal-binding</keyword>
<protein>
    <submittedName>
        <fullName evidence="9">Peptidase M48, Ste24p</fullName>
    </submittedName>
</protein>
<dbReference type="AlphaFoldDB" id="Q118W1"/>
<keyword evidence="5 6" id="KW-0482">Metalloprotease</keyword>
<dbReference type="GO" id="GO:0016020">
    <property type="term" value="C:membrane"/>
    <property type="evidence" value="ECO:0007669"/>
    <property type="project" value="TreeGrafter"/>
</dbReference>
<evidence type="ECO:0000256" key="4">
    <source>
        <dbReference type="ARBA" id="ARBA00022833"/>
    </source>
</evidence>
<keyword evidence="4 6" id="KW-0862">Zinc</keyword>
<dbReference type="KEGG" id="ter:Tery_0508"/>
<dbReference type="CDD" id="cd07332">
    <property type="entry name" value="M48C_Oma1_like"/>
    <property type="match status" value="1"/>
</dbReference>
<evidence type="ECO:0000256" key="2">
    <source>
        <dbReference type="ARBA" id="ARBA00022723"/>
    </source>
</evidence>
<comment type="cofactor">
    <cofactor evidence="6">
        <name>Zn(2+)</name>
        <dbReference type="ChEBI" id="CHEBI:29105"/>
    </cofactor>
    <text evidence="6">Binds 1 zinc ion per subunit.</text>
</comment>
<dbReference type="Pfam" id="PF01435">
    <property type="entry name" value="Peptidase_M48"/>
    <property type="match status" value="1"/>
</dbReference>
<proteinExistence type="inferred from homology"/>
<keyword evidence="7" id="KW-0472">Membrane</keyword>
<name>Q118W1_TRIEI</name>
<dbReference type="GO" id="GO:0046872">
    <property type="term" value="F:metal ion binding"/>
    <property type="evidence" value="ECO:0007669"/>
    <property type="project" value="UniProtKB-KW"/>
</dbReference>
<evidence type="ECO:0000313" key="9">
    <source>
        <dbReference type="EMBL" id="ABG49963.1"/>
    </source>
</evidence>
<evidence type="ECO:0000256" key="1">
    <source>
        <dbReference type="ARBA" id="ARBA00022670"/>
    </source>
</evidence>
<dbReference type="PANTHER" id="PTHR22726">
    <property type="entry name" value="METALLOENDOPEPTIDASE OMA1"/>
    <property type="match status" value="1"/>
</dbReference>
<dbReference type="PANTHER" id="PTHR22726:SF1">
    <property type="entry name" value="METALLOENDOPEPTIDASE OMA1, MITOCHONDRIAL"/>
    <property type="match status" value="1"/>
</dbReference>
<dbReference type="Gene3D" id="3.30.2010.10">
    <property type="entry name" value="Metalloproteases ('zincins'), catalytic domain"/>
    <property type="match status" value="1"/>
</dbReference>
<dbReference type="GO" id="GO:0004222">
    <property type="term" value="F:metalloendopeptidase activity"/>
    <property type="evidence" value="ECO:0007669"/>
    <property type="project" value="InterPro"/>
</dbReference>
<organism evidence="9">
    <name type="scientific">Trichodesmium erythraeum (strain IMS101)</name>
    <dbReference type="NCBI Taxonomy" id="203124"/>
    <lineage>
        <taxon>Bacteria</taxon>
        <taxon>Bacillati</taxon>
        <taxon>Cyanobacteriota</taxon>
        <taxon>Cyanophyceae</taxon>
        <taxon>Oscillatoriophycideae</taxon>
        <taxon>Oscillatoriales</taxon>
        <taxon>Microcoleaceae</taxon>
        <taxon>Trichodesmium</taxon>
    </lineage>
</organism>
<sequence length="279" mass="31995">MSNRNPSPTNRQLLIILGIWTGIIVIMISLMISFVSLLADWAITHIPISWEQKLGELIVPVYEQKAKDSPQQEILNNLLDRLESQLNNKLLKNRDYRVIYIPEKNVNAFAIPGDVIGIFEGLVKEVKSENELMMILGHELGHFANRDHLRNLGKTLAIRVAIASLFGDNATLANSVGVVIETISNARYSQEQEYQADEFGLILLNKTYGHVTGATDFFKNFKEKENLGWDFFSSHPAGNKRVKRLEKLIKQKQYKLGEYSDLELNLQFSDQEFRKYKQR</sequence>
<dbReference type="HOGENOM" id="CLU_029002_0_3_3"/>
<feature type="transmembrane region" description="Helical" evidence="7">
    <location>
        <begin position="12"/>
        <end position="39"/>
    </location>
</feature>
<evidence type="ECO:0000256" key="5">
    <source>
        <dbReference type="ARBA" id="ARBA00023049"/>
    </source>
</evidence>
<evidence type="ECO:0000256" key="6">
    <source>
        <dbReference type="RuleBase" id="RU003983"/>
    </source>
</evidence>
<dbReference type="OrthoDB" id="9810445at2"/>
<comment type="similarity">
    <text evidence="6">Belongs to the peptidase M48 family.</text>
</comment>
<evidence type="ECO:0000256" key="3">
    <source>
        <dbReference type="ARBA" id="ARBA00022801"/>
    </source>
</evidence>
<evidence type="ECO:0000259" key="8">
    <source>
        <dbReference type="Pfam" id="PF01435"/>
    </source>
</evidence>
<keyword evidence="7" id="KW-1133">Transmembrane helix</keyword>
<keyword evidence="3 6" id="KW-0378">Hydrolase</keyword>